<dbReference type="GO" id="GO:0032259">
    <property type="term" value="P:methylation"/>
    <property type="evidence" value="ECO:0007669"/>
    <property type="project" value="UniProtKB-KW"/>
</dbReference>
<sequence>MNDHAKSFGPVAATYDRGRPGYPAAALDWLLPEGRRRVVDLGAGTGKLSRSLWARGLAVTAVDPSPEMLAVLSSAVPAATAVVGSAESIPLPDASADAVLVAQAWHWVDPVRAVPEVARVLAPGGRLGLLWNIRDETCDWVRRLGEIIGSEPREETVVGAPFGAVSTARFAWTSTLGAETLMDLVASRSGVILLPPDEKAAVLGEVRRLVATHPQLVGRTEFSLPYVTECVRADLG</sequence>
<dbReference type="Proteomes" id="UP000636960">
    <property type="component" value="Unassembled WGS sequence"/>
</dbReference>
<protein>
    <submittedName>
        <fullName evidence="5">Methyltransferase</fullName>
    </submittedName>
</protein>
<dbReference type="Pfam" id="PF08241">
    <property type="entry name" value="Methyltransf_11"/>
    <property type="match status" value="1"/>
</dbReference>
<dbReference type="InterPro" id="IPR051052">
    <property type="entry name" value="Diverse_substrate_MTase"/>
</dbReference>
<dbReference type="CDD" id="cd02440">
    <property type="entry name" value="AdoMet_MTases"/>
    <property type="match status" value="1"/>
</dbReference>
<dbReference type="Gene3D" id="3.40.50.150">
    <property type="entry name" value="Vaccinia Virus protein VP39"/>
    <property type="match status" value="1"/>
</dbReference>
<dbReference type="InterPro" id="IPR029063">
    <property type="entry name" value="SAM-dependent_MTases_sf"/>
</dbReference>
<comment type="caution">
    <text evidence="5">The sequence shown here is derived from an EMBL/GenBank/DDBJ whole genome shotgun (WGS) entry which is preliminary data.</text>
</comment>
<evidence type="ECO:0000259" key="4">
    <source>
        <dbReference type="Pfam" id="PF08241"/>
    </source>
</evidence>
<keyword evidence="2 5" id="KW-0489">Methyltransferase</keyword>
<evidence type="ECO:0000313" key="5">
    <source>
        <dbReference type="EMBL" id="GIE98679.1"/>
    </source>
</evidence>
<evidence type="ECO:0000313" key="6">
    <source>
        <dbReference type="Proteomes" id="UP000636960"/>
    </source>
</evidence>
<dbReference type="RefSeq" id="WP_203785702.1">
    <property type="nucleotide sequence ID" value="NZ_BOMV01000065.1"/>
</dbReference>
<dbReference type="EMBL" id="BOMV01000065">
    <property type="protein sequence ID" value="GIE98679.1"/>
    <property type="molecule type" value="Genomic_DNA"/>
</dbReference>
<accession>A0A919MXK7</accession>
<keyword evidence="6" id="KW-1185">Reference proteome</keyword>
<keyword evidence="3" id="KW-0808">Transferase</keyword>
<dbReference type="AlphaFoldDB" id="A0A919MXK7"/>
<organism evidence="5 6">
    <name type="scientific">Paractinoplanes rishiriensis</name>
    <dbReference type="NCBI Taxonomy" id="1050105"/>
    <lineage>
        <taxon>Bacteria</taxon>
        <taxon>Bacillati</taxon>
        <taxon>Actinomycetota</taxon>
        <taxon>Actinomycetes</taxon>
        <taxon>Micromonosporales</taxon>
        <taxon>Micromonosporaceae</taxon>
        <taxon>Paractinoplanes</taxon>
    </lineage>
</organism>
<evidence type="ECO:0000256" key="2">
    <source>
        <dbReference type="ARBA" id="ARBA00022603"/>
    </source>
</evidence>
<comment type="similarity">
    <text evidence="1">Belongs to the methyltransferase superfamily.</text>
</comment>
<dbReference type="SUPFAM" id="SSF53335">
    <property type="entry name" value="S-adenosyl-L-methionine-dependent methyltransferases"/>
    <property type="match status" value="1"/>
</dbReference>
<proteinExistence type="inferred from homology"/>
<gene>
    <name evidence="5" type="ORF">Ari01nite_61440</name>
</gene>
<dbReference type="PANTHER" id="PTHR44942">
    <property type="entry name" value="METHYLTRANSF_11 DOMAIN-CONTAINING PROTEIN"/>
    <property type="match status" value="1"/>
</dbReference>
<name>A0A919MXK7_9ACTN</name>
<evidence type="ECO:0000256" key="1">
    <source>
        <dbReference type="ARBA" id="ARBA00008361"/>
    </source>
</evidence>
<evidence type="ECO:0000256" key="3">
    <source>
        <dbReference type="ARBA" id="ARBA00022679"/>
    </source>
</evidence>
<reference evidence="5" key="1">
    <citation type="submission" date="2021-01" db="EMBL/GenBank/DDBJ databases">
        <title>Whole genome shotgun sequence of Actinoplanes rishiriensis NBRC 108556.</title>
        <authorList>
            <person name="Komaki H."/>
            <person name="Tamura T."/>
        </authorList>
    </citation>
    <scope>NUCLEOTIDE SEQUENCE</scope>
    <source>
        <strain evidence="5">NBRC 108556</strain>
    </source>
</reference>
<dbReference type="GO" id="GO:0008757">
    <property type="term" value="F:S-adenosylmethionine-dependent methyltransferase activity"/>
    <property type="evidence" value="ECO:0007669"/>
    <property type="project" value="InterPro"/>
</dbReference>
<dbReference type="InterPro" id="IPR013216">
    <property type="entry name" value="Methyltransf_11"/>
</dbReference>
<feature type="domain" description="Methyltransferase type 11" evidence="4">
    <location>
        <begin position="39"/>
        <end position="127"/>
    </location>
</feature>
<dbReference type="PANTHER" id="PTHR44942:SF4">
    <property type="entry name" value="METHYLTRANSFERASE TYPE 11 DOMAIN-CONTAINING PROTEIN"/>
    <property type="match status" value="1"/>
</dbReference>